<sequence>MAMIKTDGRIVDIEGKMGGNIYRHDQCLNHIQAHPRIIHSEERANSPQAKGFRQSKNAWISHKWTQEELNQWWVWCYNHPKKNKKSETVYFHPFLAFLSVNIKRVKKGLCITITPPH</sequence>
<gene>
    <name evidence="1" type="ORF">S03H2_34428</name>
</gene>
<accession>X1GCN1</accession>
<reference evidence="1" key="1">
    <citation type="journal article" date="2014" name="Front. Microbiol.">
        <title>High frequency of phylogenetically diverse reductive dehalogenase-homologous genes in deep subseafloor sedimentary metagenomes.</title>
        <authorList>
            <person name="Kawai M."/>
            <person name="Futagami T."/>
            <person name="Toyoda A."/>
            <person name="Takaki Y."/>
            <person name="Nishi S."/>
            <person name="Hori S."/>
            <person name="Arai W."/>
            <person name="Tsubouchi T."/>
            <person name="Morono Y."/>
            <person name="Uchiyama I."/>
            <person name="Ito T."/>
            <person name="Fujiyama A."/>
            <person name="Inagaki F."/>
            <person name="Takami H."/>
        </authorList>
    </citation>
    <scope>NUCLEOTIDE SEQUENCE</scope>
    <source>
        <strain evidence="1">Expedition CK06-06</strain>
    </source>
</reference>
<dbReference type="EMBL" id="BARU01021008">
    <property type="protein sequence ID" value="GAH55646.1"/>
    <property type="molecule type" value="Genomic_DNA"/>
</dbReference>
<proteinExistence type="predicted"/>
<organism evidence="1">
    <name type="scientific">marine sediment metagenome</name>
    <dbReference type="NCBI Taxonomy" id="412755"/>
    <lineage>
        <taxon>unclassified sequences</taxon>
        <taxon>metagenomes</taxon>
        <taxon>ecological metagenomes</taxon>
    </lineage>
</organism>
<protein>
    <submittedName>
        <fullName evidence="1">Uncharacterized protein</fullName>
    </submittedName>
</protein>
<evidence type="ECO:0000313" key="1">
    <source>
        <dbReference type="EMBL" id="GAH55646.1"/>
    </source>
</evidence>
<dbReference type="AlphaFoldDB" id="X1GCN1"/>
<name>X1GCN1_9ZZZZ</name>
<comment type="caution">
    <text evidence="1">The sequence shown here is derived from an EMBL/GenBank/DDBJ whole genome shotgun (WGS) entry which is preliminary data.</text>
</comment>